<protein>
    <submittedName>
        <fullName evidence="1">Uncharacterized protein</fullName>
    </submittedName>
</protein>
<sequence>MEGFLRPLSVFGDCSTGEVIRVQNVMAGASISNIVKSFLGPVGLDKCWPMTLVMSLLQILKQPS</sequence>
<dbReference type="Ensembl" id="ENSCCNT00000008911.1">
    <property type="protein sequence ID" value="ENSCCNP00000006754.1"/>
    <property type="gene ID" value="ENSCCNG00000007188.1"/>
</dbReference>
<proteinExistence type="predicted"/>
<reference evidence="1" key="1">
    <citation type="submission" date="2023-09" db="UniProtKB">
        <authorList>
            <consortium name="Ensembl"/>
        </authorList>
    </citation>
    <scope>IDENTIFICATION</scope>
</reference>
<dbReference type="AlphaFoldDB" id="A0A8C0W887"/>
<name>A0A8C0W887_CASCN</name>
<accession>A0A8C0W887</accession>
<organism evidence="1">
    <name type="scientific">Castor canadensis</name>
    <name type="common">American beaver</name>
    <dbReference type="NCBI Taxonomy" id="51338"/>
    <lineage>
        <taxon>Eukaryota</taxon>
        <taxon>Metazoa</taxon>
        <taxon>Chordata</taxon>
        <taxon>Craniata</taxon>
        <taxon>Vertebrata</taxon>
        <taxon>Euteleostomi</taxon>
        <taxon>Mammalia</taxon>
        <taxon>Eutheria</taxon>
        <taxon>Euarchontoglires</taxon>
        <taxon>Glires</taxon>
        <taxon>Rodentia</taxon>
        <taxon>Castorimorpha</taxon>
        <taxon>Castoridae</taxon>
        <taxon>Castor</taxon>
    </lineage>
</organism>
<evidence type="ECO:0000313" key="1">
    <source>
        <dbReference type="Ensembl" id="ENSCCNP00000006754.1"/>
    </source>
</evidence>